<dbReference type="Proteomes" id="UP001431935">
    <property type="component" value="Chromosome"/>
</dbReference>
<gene>
    <name evidence="1" type="ORF">V2E26_02425</name>
</gene>
<organism evidence="1 2">
    <name type="scientific">Metamycoplasma gateae</name>
    <dbReference type="NCBI Taxonomy" id="35769"/>
    <lineage>
        <taxon>Bacteria</taxon>
        <taxon>Bacillati</taxon>
        <taxon>Mycoplasmatota</taxon>
        <taxon>Mycoplasmoidales</taxon>
        <taxon>Metamycoplasmataceae</taxon>
        <taxon>Metamycoplasma</taxon>
    </lineage>
</organism>
<accession>A0ABZ2AKK4</accession>
<evidence type="ECO:0000313" key="2">
    <source>
        <dbReference type="Proteomes" id="UP001431935"/>
    </source>
</evidence>
<evidence type="ECO:0000313" key="1">
    <source>
        <dbReference type="EMBL" id="WVN21249.1"/>
    </source>
</evidence>
<reference evidence="1" key="1">
    <citation type="submission" date="2024-01" db="EMBL/GenBank/DDBJ databases">
        <title>Complete genome sequence of Mycoplasma gateae strain 3700.</title>
        <authorList>
            <person name="Spergser J."/>
        </authorList>
    </citation>
    <scope>NUCLEOTIDE SEQUENCE [LARGE SCALE GENOMIC DNA]</scope>
    <source>
        <strain evidence="1">3700</strain>
    </source>
</reference>
<protein>
    <submittedName>
        <fullName evidence="1">DUF2779 domain-containing protein</fullName>
    </submittedName>
</protein>
<proteinExistence type="predicted"/>
<dbReference type="RefSeq" id="WP_330463288.1">
    <property type="nucleotide sequence ID" value="NZ_CP143578.1"/>
</dbReference>
<dbReference type="EMBL" id="CP143578">
    <property type="protein sequence ID" value="WVN21249.1"/>
    <property type="molecule type" value="Genomic_DNA"/>
</dbReference>
<name>A0ABZ2AKK4_9BACT</name>
<keyword evidence="2" id="KW-1185">Reference proteome</keyword>
<sequence>MNKNYVYIDFEAISDPFARVLSIPVNTPFAYTVGALNQNNKFETKTFIVDFVKINSIKNIWSTIKQKIIKHIYEINSKLKIEEIIFIGHNPTLEKQILIKLFPKNNVQSLLDPSCPVLSLSKLTGPRFKEEYFPNIKKAINESNVIQLKKWTSGRNGSIAAFVGFWLFVNAQTNLRANDKRKKFFLKLNKNMVIKELRRYSGDDVNKMLFLAADPDFTNTLIKKYLQKKELMKLLKNVELDENLTIKEVKEKIWTL</sequence>